<name>A0A2S7T787_9FLAO</name>
<evidence type="ECO:0000259" key="2">
    <source>
        <dbReference type="Pfam" id="PF00144"/>
    </source>
</evidence>
<comment type="caution">
    <text evidence="3">The sequence shown here is derived from an EMBL/GenBank/DDBJ whole genome shotgun (WGS) entry which is preliminary data.</text>
</comment>
<dbReference type="EMBL" id="MQVX01000001">
    <property type="protein sequence ID" value="PQJ15375.1"/>
    <property type="molecule type" value="Genomic_DNA"/>
</dbReference>
<dbReference type="Gene3D" id="3.40.710.10">
    <property type="entry name" value="DD-peptidase/beta-lactamase superfamily"/>
    <property type="match status" value="1"/>
</dbReference>
<evidence type="ECO:0000313" key="3">
    <source>
        <dbReference type="EMBL" id="PQJ15375.1"/>
    </source>
</evidence>
<evidence type="ECO:0000313" key="4">
    <source>
        <dbReference type="Proteomes" id="UP000239366"/>
    </source>
</evidence>
<dbReference type="AlphaFoldDB" id="A0A2S7T787"/>
<dbReference type="SUPFAM" id="SSF56601">
    <property type="entry name" value="beta-lactamase/transpeptidase-like"/>
    <property type="match status" value="1"/>
</dbReference>
<organism evidence="3 4">
    <name type="scientific">Aureicoccus marinus</name>
    <dbReference type="NCBI Taxonomy" id="754435"/>
    <lineage>
        <taxon>Bacteria</taxon>
        <taxon>Pseudomonadati</taxon>
        <taxon>Bacteroidota</taxon>
        <taxon>Flavobacteriia</taxon>
        <taxon>Flavobacteriales</taxon>
        <taxon>Flavobacteriaceae</taxon>
        <taxon>Aureicoccus</taxon>
    </lineage>
</organism>
<reference evidence="4" key="1">
    <citation type="submission" date="2016-11" db="EMBL/GenBank/DDBJ databases">
        <title>Trade-off between light-utilization and light-protection in marine flavobacteria.</title>
        <authorList>
            <person name="Kumagai Y."/>
            <person name="Yoshizawa S."/>
            <person name="Kogure K."/>
        </authorList>
    </citation>
    <scope>NUCLEOTIDE SEQUENCE [LARGE SCALE GENOMIC DNA]</scope>
    <source>
        <strain evidence="4">SG-18</strain>
    </source>
</reference>
<gene>
    <name evidence="3" type="ORF">BST99_06145</name>
</gene>
<sequence length="157" mass="17455">MNSPDFWVIQKQAVMKSLQSLLIIFLGAITFISAQDKTLKERIDGLLKANIEESDAGLFIGVVQNGEIIYEGYRGLANLEHQVPVGPLTRSNIASTSKQFVALMLLEMSMKAGEFGGGCSQVLTVHLPQSQRNDQAPPLTQSHQWHPRYLRSPQYSK</sequence>
<evidence type="ECO:0000256" key="1">
    <source>
        <dbReference type="SAM" id="MobiDB-lite"/>
    </source>
</evidence>
<accession>A0A2S7T787</accession>
<protein>
    <recommendedName>
        <fullName evidence="2">Beta-lactamase-related domain-containing protein</fullName>
    </recommendedName>
</protein>
<feature type="compositionally biased region" description="Polar residues" evidence="1">
    <location>
        <begin position="132"/>
        <end position="144"/>
    </location>
</feature>
<keyword evidence="4" id="KW-1185">Reference proteome</keyword>
<dbReference type="Pfam" id="PF00144">
    <property type="entry name" value="Beta-lactamase"/>
    <property type="match status" value="1"/>
</dbReference>
<dbReference type="InterPro" id="IPR012338">
    <property type="entry name" value="Beta-lactam/transpept-like"/>
</dbReference>
<dbReference type="InterPro" id="IPR001466">
    <property type="entry name" value="Beta-lactam-related"/>
</dbReference>
<dbReference type="Proteomes" id="UP000239366">
    <property type="component" value="Unassembled WGS sequence"/>
</dbReference>
<feature type="domain" description="Beta-lactamase-related" evidence="2">
    <location>
        <begin position="49"/>
        <end position="107"/>
    </location>
</feature>
<proteinExistence type="predicted"/>
<feature type="region of interest" description="Disordered" evidence="1">
    <location>
        <begin position="132"/>
        <end position="157"/>
    </location>
</feature>